<reference evidence="2" key="1">
    <citation type="submission" date="2019-12" db="EMBL/GenBank/DDBJ databases">
        <title>Genome sequencing and annotation of Brassica cretica.</title>
        <authorList>
            <person name="Studholme D.J."/>
            <person name="Sarris P.F."/>
        </authorList>
    </citation>
    <scope>NUCLEOTIDE SEQUENCE</scope>
    <source>
        <strain evidence="2">PFS-102/07</strain>
        <tissue evidence="2">Leaf</tissue>
    </source>
</reference>
<organism evidence="2">
    <name type="scientific">Brassica cretica</name>
    <name type="common">Mustard</name>
    <dbReference type="NCBI Taxonomy" id="69181"/>
    <lineage>
        <taxon>Eukaryota</taxon>
        <taxon>Viridiplantae</taxon>
        <taxon>Streptophyta</taxon>
        <taxon>Embryophyta</taxon>
        <taxon>Tracheophyta</taxon>
        <taxon>Spermatophyta</taxon>
        <taxon>Magnoliopsida</taxon>
        <taxon>eudicotyledons</taxon>
        <taxon>Gunneridae</taxon>
        <taxon>Pentapetalae</taxon>
        <taxon>rosids</taxon>
        <taxon>malvids</taxon>
        <taxon>Brassicales</taxon>
        <taxon>Brassicaceae</taxon>
        <taxon>Brassiceae</taxon>
        <taxon>Brassica</taxon>
    </lineage>
</organism>
<protein>
    <submittedName>
        <fullName evidence="2">Uncharacterized protein</fullName>
    </submittedName>
</protein>
<name>A0A8S9GXQ3_BRACR</name>
<gene>
    <name evidence="2" type="ORF">F2Q70_00020236</name>
</gene>
<sequence>MRLDPPSRRRYQNLLRIPRRFRPISSAAGSGGEQRTEEESAPVSPEGEIRRVRDLPYRVLRRRRAPCFAAVWSRIPLVMH</sequence>
<comment type="caution">
    <text evidence="2">The sequence shown here is derived from an EMBL/GenBank/DDBJ whole genome shotgun (WGS) entry which is preliminary data.</text>
</comment>
<feature type="region of interest" description="Disordered" evidence="1">
    <location>
        <begin position="22"/>
        <end position="47"/>
    </location>
</feature>
<evidence type="ECO:0000256" key="1">
    <source>
        <dbReference type="SAM" id="MobiDB-lite"/>
    </source>
</evidence>
<accession>A0A8S9GXQ3</accession>
<dbReference type="EMBL" id="QGKY02001925">
    <property type="protein sequence ID" value="KAF2549526.1"/>
    <property type="molecule type" value="Genomic_DNA"/>
</dbReference>
<evidence type="ECO:0000313" key="2">
    <source>
        <dbReference type="EMBL" id="KAF2549526.1"/>
    </source>
</evidence>
<proteinExistence type="predicted"/>
<dbReference type="AlphaFoldDB" id="A0A8S9GXQ3"/>